<dbReference type="EMBL" id="ANNX02000035">
    <property type="protein sequence ID" value="KYC39528.1"/>
    <property type="molecule type" value="Genomic_DNA"/>
</dbReference>
<comment type="caution">
    <text evidence="2">The sequence shown here is derived from an EMBL/GenBank/DDBJ whole genome shotgun (WGS) entry which is preliminary data.</text>
</comment>
<dbReference type="PANTHER" id="PTHR30024:SF42">
    <property type="entry name" value="ALIPHATIC SULFONATES-BINDING PROTEIN-RELATED"/>
    <property type="match status" value="1"/>
</dbReference>
<dbReference type="PANTHER" id="PTHR30024">
    <property type="entry name" value="ALIPHATIC SULFONATES-BINDING PROTEIN-RELATED"/>
    <property type="match status" value="1"/>
</dbReference>
<sequence length="336" mass="36277">MKKRRNQLPILSILTVSVVLLTSAGRSSSQIAPSTTYNKQGAAKTTTLRLGIISINNAKIPTGPTGWAIQQGKLLPELRKLGITEVKTFSFPNGPNLNEALVAGQLDVGIYGDTPALVAKANGMPTRLISQEQVGMNAWLLAKKNGVRSVAELKGQKVATSKGSYMHRYLMGLLQKTGLQNQVTVVHLLPNEAQAALQRGDVAAIAASTGTGPLLSSKGFPVIDEASKHPDLRGTSVTVATEAFLTQYPKLPQTWNQVKLASVKSIKANPEAYYQFHSQVSGYSVDIVKASFPIKQFPEEPFPKQGLALLEGTKQFLVSQKLTRSDFKINDWVASQ</sequence>
<dbReference type="AlphaFoldDB" id="A0A139X4C0"/>
<evidence type="ECO:0000313" key="3">
    <source>
        <dbReference type="Proteomes" id="UP000076925"/>
    </source>
</evidence>
<proteinExistence type="predicted"/>
<dbReference type="SUPFAM" id="SSF53850">
    <property type="entry name" value="Periplasmic binding protein-like II"/>
    <property type="match status" value="1"/>
</dbReference>
<feature type="domain" description="SsuA/THI5-like" evidence="1">
    <location>
        <begin position="96"/>
        <end position="271"/>
    </location>
</feature>
<keyword evidence="3" id="KW-1185">Reference proteome</keyword>
<dbReference type="Proteomes" id="UP000076925">
    <property type="component" value="Unassembled WGS sequence"/>
</dbReference>
<dbReference type="OrthoDB" id="286202at2"/>
<evidence type="ECO:0000313" key="2">
    <source>
        <dbReference type="EMBL" id="KYC39528.1"/>
    </source>
</evidence>
<dbReference type="RefSeq" id="WP_017747236.1">
    <property type="nucleotide sequence ID" value="NZ_KQ976354.1"/>
</dbReference>
<protein>
    <submittedName>
        <fullName evidence="2">Aliphatic sulfonate ABC transporter substrate-binding protein</fullName>
    </submittedName>
</protein>
<reference evidence="2 3" key="1">
    <citation type="journal article" date="2013" name="Genome Biol. Evol.">
        <title>Genomes of Stigonematalean cyanobacteria (subsection V) and the evolution of oxygenic photosynthesis from prokaryotes to plastids.</title>
        <authorList>
            <person name="Dagan T."/>
            <person name="Roettger M."/>
            <person name="Stucken K."/>
            <person name="Landan G."/>
            <person name="Koch R."/>
            <person name="Major P."/>
            <person name="Gould S.B."/>
            <person name="Goremykin V.V."/>
            <person name="Rippka R."/>
            <person name="Tandeau de Marsac N."/>
            <person name="Gugger M."/>
            <person name="Lockhart P.J."/>
            <person name="Allen J.F."/>
            <person name="Brune I."/>
            <person name="Maus I."/>
            <person name="Puhler A."/>
            <person name="Martin W.F."/>
        </authorList>
    </citation>
    <scope>NUCLEOTIDE SEQUENCE [LARGE SCALE GENOMIC DNA]</scope>
    <source>
        <strain evidence="2 3">PCC 7110</strain>
    </source>
</reference>
<organism evidence="2 3">
    <name type="scientific">Scytonema hofmannii PCC 7110</name>
    <dbReference type="NCBI Taxonomy" id="128403"/>
    <lineage>
        <taxon>Bacteria</taxon>
        <taxon>Bacillati</taxon>
        <taxon>Cyanobacteriota</taxon>
        <taxon>Cyanophyceae</taxon>
        <taxon>Nostocales</taxon>
        <taxon>Scytonemataceae</taxon>
        <taxon>Scytonema</taxon>
    </lineage>
</organism>
<dbReference type="Pfam" id="PF09084">
    <property type="entry name" value="NMT1"/>
    <property type="match status" value="1"/>
</dbReference>
<evidence type="ECO:0000259" key="1">
    <source>
        <dbReference type="Pfam" id="PF09084"/>
    </source>
</evidence>
<dbReference type="STRING" id="128403.WA1_32995"/>
<name>A0A139X4C0_9CYAN</name>
<dbReference type="Gene3D" id="3.40.190.10">
    <property type="entry name" value="Periplasmic binding protein-like II"/>
    <property type="match status" value="2"/>
</dbReference>
<gene>
    <name evidence="2" type="ORF">WA1_32995</name>
</gene>
<dbReference type="InterPro" id="IPR015168">
    <property type="entry name" value="SsuA/THI5"/>
</dbReference>
<accession>A0A139X4C0</accession>